<dbReference type="InterPro" id="IPR011701">
    <property type="entry name" value="MFS"/>
</dbReference>
<sequence>MRPSSHYKHWVLFLLYVAWCIAFIDRVVLSMGAPAITAELNLSPSELGLVLSVFYFGFWLMQLPGGWLADRFGAKYVVIMAIGLWSLFTMLTGFAGSLASLILIRLLFGLGEGAFPSAAIKNAAENYPATQKPKITSLLVSSNYVGSMIAPLLIAPLLLNFQWRHSFMLIGILGLVFVLIYSLTVRNTAVNSASSRERINFKDMREVLKHPLLWKIAAAWFGLSLINKGLDSWMPVYLMKERHLDLKAVGVLLPIPYLMAGIATAIGGWVMVKFFNGRENMMLLFSALFTAISIGCMYRAESLTGLIVAQSFTYFFKSFVLAVAVALPTKILAPRMIGTGIGIINFGGQAAGFIAPLGIGLMVQYFSFGSAFLFLMGAAAFSSVISLTIRTTKTVHEPVTLTSLNK</sequence>
<dbReference type="Proteomes" id="UP001515683">
    <property type="component" value="Unassembled WGS sequence"/>
</dbReference>
<dbReference type="EMBL" id="VWXF01000005">
    <property type="protein sequence ID" value="NIF22699.1"/>
    <property type="molecule type" value="Genomic_DNA"/>
</dbReference>
<comment type="similarity">
    <text evidence="5">Belongs to the major facilitator superfamily. Phthalate permease family.</text>
</comment>
<organism evidence="8 9">
    <name type="scientific">Candidatus Pantoea multigeneris</name>
    <dbReference type="NCBI Taxonomy" id="2608357"/>
    <lineage>
        <taxon>Bacteria</taxon>
        <taxon>Pseudomonadati</taxon>
        <taxon>Pseudomonadota</taxon>
        <taxon>Gammaproteobacteria</taxon>
        <taxon>Enterobacterales</taxon>
        <taxon>Erwiniaceae</taxon>
        <taxon>Pantoea</taxon>
    </lineage>
</organism>
<comment type="caution">
    <text evidence="8">The sequence shown here is derived from an EMBL/GenBank/DDBJ whole genome shotgun (WGS) entry which is preliminary data.</text>
</comment>
<feature type="transmembrane region" description="Helical" evidence="6">
    <location>
        <begin position="339"/>
        <end position="359"/>
    </location>
</feature>
<dbReference type="PROSITE" id="PS50850">
    <property type="entry name" value="MFS"/>
    <property type="match status" value="1"/>
</dbReference>
<dbReference type="PANTHER" id="PTHR11662:SF399">
    <property type="entry name" value="FI19708P1-RELATED"/>
    <property type="match status" value="1"/>
</dbReference>
<feature type="transmembrane region" description="Helical" evidence="6">
    <location>
        <begin position="306"/>
        <end position="327"/>
    </location>
</feature>
<name>A0ABX0RD44_9GAMM</name>
<protein>
    <submittedName>
        <fullName evidence="8">MFS transporter</fullName>
    </submittedName>
</protein>
<proteinExistence type="inferred from homology"/>
<dbReference type="RefSeq" id="WP_167015487.1">
    <property type="nucleotide sequence ID" value="NZ_VWXF01000005.1"/>
</dbReference>
<gene>
    <name evidence="8" type="ORF">F3J40_13965</name>
</gene>
<dbReference type="SUPFAM" id="SSF103473">
    <property type="entry name" value="MFS general substrate transporter"/>
    <property type="match status" value="1"/>
</dbReference>
<feature type="transmembrane region" description="Helical" evidence="6">
    <location>
        <begin position="48"/>
        <end position="69"/>
    </location>
</feature>
<evidence type="ECO:0000256" key="6">
    <source>
        <dbReference type="SAM" id="Phobius"/>
    </source>
</evidence>
<dbReference type="InterPro" id="IPR036259">
    <property type="entry name" value="MFS_trans_sf"/>
</dbReference>
<keyword evidence="2 6" id="KW-0812">Transmembrane</keyword>
<keyword evidence="4 6" id="KW-0472">Membrane</keyword>
<evidence type="ECO:0000313" key="8">
    <source>
        <dbReference type="EMBL" id="NIF22699.1"/>
    </source>
</evidence>
<feature type="transmembrane region" description="Helical" evidence="6">
    <location>
        <begin position="246"/>
        <end position="270"/>
    </location>
</feature>
<feature type="transmembrane region" description="Helical" evidence="6">
    <location>
        <begin position="76"/>
        <end position="96"/>
    </location>
</feature>
<dbReference type="Pfam" id="PF07690">
    <property type="entry name" value="MFS_1"/>
    <property type="match status" value="1"/>
</dbReference>
<dbReference type="Gene3D" id="1.20.1250.20">
    <property type="entry name" value="MFS general substrate transporter like domains"/>
    <property type="match status" value="2"/>
</dbReference>
<evidence type="ECO:0000313" key="9">
    <source>
        <dbReference type="Proteomes" id="UP001515683"/>
    </source>
</evidence>
<feature type="transmembrane region" description="Helical" evidence="6">
    <location>
        <begin position="165"/>
        <end position="186"/>
    </location>
</feature>
<dbReference type="InterPro" id="IPR020846">
    <property type="entry name" value="MFS_dom"/>
</dbReference>
<evidence type="ECO:0000256" key="4">
    <source>
        <dbReference type="ARBA" id="ARBA00023136"/>
    </source>
</evidence>
<dbReference type="PANTHER" id="PTHR11662">
    <property type="entry name" value="SOLUTE CARRIER FAMILY 17"/>
    <property type="match status" value="1"/>
</dbReference>
<feature type="domain" description="Major facilitator superfamily (MFS) profile" evidence="7">
    <location>
        <begin position="11"/>
        <end position="394"/>
    </location>
</feature>
<feature type="transmembrane region" description="Helical" evidence="6">
    <location>
        <begin position="135"/>
        <end position="159"/>
    </location>
</feature>
<dbReference type="InterPro" id="IPR050382">
    <property type="entry name" value="MFS_Na/Anion_cotransporter"/>
</dbReference>
<evidence type="ECO:0000256" key="3">
    <source>
        <dbReference type="ARBA" id="ARBA00022989"/>
    </source>
</evidence>
<accession>A0ABX0RD44</accession>
<feature type="transmembrane region" description="Helical" evidence="6">
    <location>
        <begin position="102"/>
        <end position="123"/>
    </location>
</feature>
<evidence type="ECO:0000259" key="7">
    <source>
        <dbReference type="PROSITE" id="PS50850"/>
    </source>
</evidence>
<comment type="subcellular location">
    <subcellularLocation>
        <location evidence="1">Membrane</location>
        <topology evidence="1">Multi-pass membrane protein</topology>
    </subcellularLocation>
</comment>
<reference evidence="8 9" key="1">
    <citation type="journal article" date="2019" name="bioRxiv">
        <title>Bacteria contribute to plant secondary compound degradation in a generalist herbivore system.</title>
        <authorList>
            <person name="Francoeur C.B."/>
            <person name="Khadempour L."/>
            <person name="Moreira-Soto R.D."/>
            <person name="Gotting K."/>
            <person name="Book A.J."/>
            <person name="Pinto-Tomas A.A."/>
            <person name="Keefover-Ring K."/>
            <person name="Currie C.R."/>
        </authorList>
    </citation>
    <scope>NUCLEOTIDE SEQUENCE [LARGE SCALE GENOMIC DNA]</scope>
    <source>
        <strain evidence="8">Acro-835</strain>
    </source>
</reference>
<feature type="transmembrane region" description="Helical" evidence="6">
    <location>
        <begin position="207"/>
        <end position="226"/>
    </location>
</feature>
<dbReference type="CDD" id="cd17319">
    <property type="entry name" value="MFS_ExuT_GudP_like"/>
    <property type="match status" value="1"/>
</dbReference>
<evidence type="ECO:0000256" key="5">
    <source>
        <dbReference type="ARBA" id="ARBA00038514"/>
    </source>
</evidence>
<evidence type="ECO:0000256" key="1">
    <source>
        <dbReference type="ARBA" id="ARBA00004141"/>
    </source>
</evidence>
<evidence type="ECO:0000256" key="2">
    <source>
        <dbReference type="ARBA" id="ARBA00022692"/>
    </source>
</evidence>
<feature type="transmembrane region" description="Helical" evidence="6">
    <location>
        <begin position="282"/>
        <end position="300"/>
    </location>
</feature>
<keyword evidence="9" id="KW-1185">Reference proteome</keyword>
<keyword evidence="3 6" id="KW-1133">Transmembrane helix</keyword>
<feature type="transmembrane region" description="Helical" evidence="6">
    <location>
        <begin position="365"/>
        <end position="389"/>
    </location>
</feature>